<reference evidence="3 4" key="2">
    <citation type="submission" date="2024-07" db="EMBL/GenBank/DDBJ databases">
        <authorList>
            <person name="Akdeniz Z."/>
        </authorList>
    </citation>
    <scope>NUCLEOTIDE SEQUENCE [LARGE SCALE GENOMIC DNA]</scope>
</reference>
<proteinExistence type="predicted"/>
<comment type="caution">
    <text evidence="2">The sequence shown here is derived from an EMBL/GenBank/DDBJ whole genome shotgun (WGS) entry which is preliminary data.</text>
</comment>
<dbReference type="Proteomes" id="UP001642409">
    <property type="component" value="Unassembled WGS sequence"/>
</dbReference>
<organism evidence="2">
    <name type="scientific">Hexamita inflata</name>
    <dbReference type="NCBI Taxonomy" id="28002"/>
    <lineage>
        <taxon>Eukaryota</taxon>
        <taxon>Metamonada</taxon>
        <taxon>Diplomonadida</taxon>
        <taxon>Hexamitidae</taxon>
        <taxon>Hexamitinae</taxon>
        <taxon>Hexamita</taxon>
    </lineage>
</organism>
<reference evidence="2" key="1">
    <citation type="submission" date="2023-06" db="EMBL/GenBank/DDBJ databases">
        <authorList>
            <person name="Kurt Z."/>
        </authorList>
    </citation>
    <scope>NUCLEOTIDE SEQUENCE</scope>
</reference>
<evidence type="ECO:0000313" key="3">
    <source>
        <dbReference type="EMBL" id="CAL5977024.1"/>
    </source>
</evidence>
<accession>A0AA86UL28</accession>
<gene>
    <name evidence="3" type="ORF">HINF_LOCUS4109</name>
    <name evidence="2" type="ORF">HINF_LOCUS50025</name>
</gene>
<protein>
    <submittedName>
        <fullName evidence="2">Uncharacterized protein</fullName>
    </submittedName>
</protein>
<dbReference type="AlphaFoldDB" id="A0AA86UL28"/>
<dbReference type="EMBL" id="CATOUU010000952">
    <property type="protein sequence ID" value="CAI9962380.1"/>
    <property type="molecule type" value="Genomic_DNA"/>
</dbReference>
<feature type="coiled-coil region" evidence="1">
    <location>
        <begin position="174"/>
        <end position="215"/>
    </location>
</feature>
<sequence length="300" mass="35169">MEELVAVMKQNQMDRENQFVHDMQLLRSEGVMYKCRAEELQRKLELSQNEQAQTKLELSTALAAAQIRVEQLQNLYNDQRYEVKELKQETQKQRIQLDACRDEYLTLQRHASTLQEDYNKLKQEHVSLKLNQQQQLTTFKQAVIGASSVLNQDVSFNAVIDTLVDAQNYKGSLLDFVLAKVARLSKEVELLQSKNESLTKEKELMQSKIKRCEQQIIKSGQMIQNPSVQLIYDELEHKEKCIVECENIINDKDRQLKAAETRIKEAEEINQKMMNKMKEQRRKLQEVDELRKIVKGLIEQ</sequence>
<keyword evidence="4" id="KW-1185">Reference proteome</keyword>
<keyword evidence="1" id="KW-0175">Coiled coil</keyword>
<dbReference type="EMBL" id="CAXDID020000007">
    <property type="protein sequence ID" value="CAL5977024.1"/>
    <property type="molecule type" value="Genomic_DNA"/>
</dbReference>
<feature type="coiled-coil region" evidence="1">
    <location>
        <begin position="37"/>
        <end position="131"/>
    </location>
</feature>
<evidence type="ECO:0000313" key="2">
    <source>
        <dbReference type="EMBL" id="CAI9962380.1"/>
    </source>
</evidence>
<evidence type="ECO:0000313" key="4">
    <source>
        <dbReference type="Proteomes" id="UP001642409"/>
    </source>
</evidence>
<evidence type="ECO:0000256" key="1">
    <source>
        <dbReference type="SAM" id="Coils"/>
    </source>
</evidence>
<name>A0AA86UL28_9EUKA</name>
<feature type="coiled-coil region" evidence="1">
    <location>
        <begin position="242"/>
        <end position="290"/>
    </location>
</feature>